<dbReference type="InterPro" id="IPR038729">
    <property type="entry name" value="Rad50/SbcC_AAA"/>
</dbReference>
<evidence type="ECO:0000313" key="7">
    <source>
        <dbReference type="Proteomes" id="UP000194816"/>
    </source>
</evidence>
<comment type="caution">
    <text evidence="6">The sequence shown here is derived from an EMBL/GenBank/DDBJ whole genome shotgun (WGS) entry which is preliminary data.</text>
</comment>
<reference evidence="6 7" key="1">
    <citation type="submission" date="2016-10" db="EMBL/GenBank/DDBJ databases">
        <title>Comparative genomics of Bacillus thuringiensis reveals a path to pathogens against multiple invertebrate hosts.</title>
        <authorList>
            <person name="Zheng J."/>
            <person name="Gao Q."/>
            <person name="Liu H."/>
            <person name="Peng D."/>
            <person name="Ruan L."/>
            <person name="Sun M."/>
        </authorList>
    </citation>
    <scope>NUCLEOTIDE SEQUENCE [LARGE SCALE GENOMIC DNA]</scope>
    <source>
        <strain evidence="6">BGSC 4AU1</strain>
    </source>
</reference>
<sequence>MGIKIKKIELGAFRAYEEKQVFDFTNSKGQVANLVVIFAPNGFGKTSLLDAIEWGLTKEIHRFANNEVLKKVTKTETGIILKNRNSATSNGFVKFTDDEDQTLLINTKVTGRKYRSDYNDGIEVESSSELQNIRERALAKDNILSHDKIESFLLFSSGEERYKALAKFWDYSNDSENYKIIFMLLNEVKKEIASQNKILKEISKDIKDIHLPIEEINLYISKINNFDVNEISINILSNSLSEKDIDKIIIEVLKQKSVIKDRGSKTKEKISHVNYLLESLAKYNDCVVRKKELEIKVNDVQNHIKRDTKRDGLNHQKEKEYRQLELLKNRLEKVNVLESMGDEFKHLQDVILRKKTKIGEKKKGIISINKANTQISTQILDLGMQIEETEKNYDDNIKVNEILVDNAISYSRYEQSFGKIQRRISRLNNIFGARNQRFQDLDLKVKEIENLLKLETDDLMNCEFDLGNYQMLMNQLKELRFCIEFERQKREKKKEEYKQLIELNDDFNALLKVGKKVIETSKVSDCPMCSTPFDDYNKLIKQIDGKIGDVFQLDIVNQELKEIDLKIKNQEKNFKDNLNLVRSILKNDWNKLVRDRNEAYNKLQRIKNSLDFNTSAKEGVMKRLIYLESYFKEYNEHFDKKEFDRDIQWIRKDFVDRLEILKKNIYEQEKQLNILKEKLNNNKKLILQNEKELNEIEEEIQELQLGTNYMRIIGILKELEIPFNKEAVLKEKLKLDSKYNSIQESILKIEKEIENIDEELSCQGNYELSELKSILKELNLETNNHYDFITKYQSQFKGYFSSKPIISEVFDEELHRLKQILEVQKELITNFEILEEKLHYSKEVLGNSIKVKEREELILELKKLDEIQKQLVNSLGVSQNLIIEKINKAFNLEVINKIYSRIEPHPELKFMEISPAFIGDKLSLEIYAPIGEERKDNPVLFFSSAQLDILSLSIFFAKAIMEQDPILNTIFMDDPVHHMDSINILSFIDLLRTFSLELDRQIVITTHNENLFKLIEQKMDSNYCNSKFIKLDSHGKIALEE</sequence>
<dbReference type="PANTHER" id="PTHR32114:SF2">
    <property type="entry name" value="ABC TRANSPORTER ABCH.3"/>
    <property type="match status" value="1"/>
</dbReference>
<evidence type="ECO:0000256" key="3">
    <source>
        <dbReference type="ARBA" id="ARBA00013368"/>
    </source>
</evidence>
<feature type="coiled-coil region" evidence="4">
    <location>
        <begin position="658"/>
        <end position="706"/>
    </location>
</feature>
<name>A0A9X6L8Q7_BACUH</name>
<dbReference type="Proteomes" id="UP000194816">
    <property type="component" value="Unassembled WGS sequence"/>
</dbReference>
<dbReference type="GO" id="GO:0016887">
    <property type="term" value="F:ATP hydrolysis activity"/>
    <property type="evidence" value="ECO:0007669"/>
    <property type="project" value="InterPro"/>
</dbReference>
<dbReference type="Gene3D" id="3.40.50.300">
    <property type="entry name" value="P-loop containing nucleotide triphosphate hydrolases"/>
    <property type="match status" value="2"/>
</dbReference>
<feature type="coiled-coil region" evidence="4">
    <location>
        <begin position="290"/>
        <end position="337"/>
    </location>
</feature>
<dbReference type="InterPro" id="IPR027417">
    <property type="entry name" value="P-loop_NTPase"/>
</dbReference>
<feature type="domain" description="Rad50/SbcC-type AAA" evidence="5">
    <location>
        <begin position="7"/>
        <end position="209"/>
    </location>
</feature>
<dbReference type="EMBL" id="MOOK01000240">
    <property type="protein sequence ID" value="OUB39283.1"/>
    <property type="molecule type" value="Genomic_DNA"/>
</dbReference>
<dbReference type="AlphaFoldDB" id="A0A9X6L8Q7"/>
<accession>A0A9X6L8Q7</accession>
<feature type="coiled-coil region" evidence="4">
    <location>
        <begin position="483"/>
        <end position="510"/>
    </location>
</feature>
<evidence type="ECO:0000313" key="6">
    <source>
        <dbReference type="EMBL" id="OUB39283.1"/>
    </source>
</evidence>
<evidence type="ECO:0000256" key="2">
    <source>
        <dbReference type="ARBA" id="ARBA00011322"/>
    </source>
</evidence>
<protein>
    <recommendedName>
        <fullName evidence="3">Nuclease SbcCD subunit C</fullName>
    </recommendedName>
</protein>
<comment type="similarity">
    <text evidence="1">Belongs to the SMC family. SbcC subfamily.</text>
</comment>
<keyword evidence="4" id="KW-0175">Coiled coil</keyword>
<dbReference type="Pfam" id="PF13476">
    <property type="entry name" value="AAA_23"/>
    <property type="match status" value="1"/>
</dbReference>
<dbReference type="SUPFAM" id="SSF52540">
    <property type="entry name" value="P-loop containing nucleoside triphosphate hydrolases"/>
    <property type="match status" value="1"/>
</dbReference>
<dbReference type="RefSeq" id="WP_088115709.1">
    <property type="nucleotide sequence ID" value="NZ_MOOK01000240.1"/>
</dbReference>
<evidence type="ECO:0000256" key="4">
    <source>
        <dbReference type="SAM" id="Coils"/>
    </source>
</evidence>
<proteinExistence type="inferred from homology"/>
<organism evidence="6 7">
    <name type="scientific">Bacillus thuringiensis subsp. higo</name>
    <dbReference type="NCBI Taxonomy" id="132266"/>
    <lineage>
        <taxon>Bacteria</taxon>
        <taxon>Bacillati</taxon>
        <taxon>Bacillota</taxon>
        <taxon>Bacilli</taxon>
        <taxon>Bacillales</taxon>
        <taxon>Bacillaceae</taxon>
        <taxon>Bacillus</taxon>
        <taxon>Bacillus cereus group</taxon>
    </lineage>
</organism>
<gene>
    <name evidence="6" type="ORF">BK716_32505</name>
</gene>
<evidence type="ECO:0000259" key="5">
    <source>
        <dbReference type="Pfam" id="PF13476"/>
    </source>
</evidence>
<evidence type="ECO:0000256" key="1">
    <source>
        <dbReference type="ARBA" id="ARBA00006930"/>
    </source>
</evidence>
<dbReference type="GO" id="GO:0006302">
    <property type="term" value="P:double-strand break repair"/>
    <property type="evidence" value="ECO:0007669"/>
    <property type="project" value="InterPro"/>
</dbReference>
<dbReference type="PANTHER" id="PTHR32114">
    <property type="entry name" value="ABC TRANSPORTER ABCH.3"/>
    <property type="match status" value="1"/>
</dbReference>
<comment type="subunit">
    <text evidence="2">Heterodimer of SbcC and SbcD.</text>
</comment>